<dbReference type="Proteomes" id="UP000655830">
    <property type="component" value="Unassembled WGS sequence"/>
</dbReference>
<dbReference type="AlphaFoldDB" id="A0A926EHI6"/>
<protein>
    <submittedName>
        <fullName evidence="1">Sporulation protein YabP</fullName>
    </submittedName>
</protein>
<dbReference type="InterPro" id="IPR038705">
    <property type="entry name" value="YabP_sf"/>
</dbReference>
<name>A0A926EHI6_9FIRM</name>
<dbReference type="NCBIfam" id="TIGR02892">
    <property type="entry name" value="spore_yabP"/>
    <property type="match status" value="1"/>
</dbReference>
<dbReference type="PIRSF" id="PIRSF011576">
    <property type="entry name" value="YabP"/>
    <property type="match status" value="1"/>
</dbReference>
<dbReference type="Pfam" id="PF07873">
    <property type="entry name" value="YabP"/>
    <property type="match status" value="1"/>
</dbReference>
<comment type="caution">
    <text evidence="1">The sequence shown here is derived from an EMBL/GenBank/DDBJ whole genome shotgun (WGS) entry which is preliminary data.</text>
</comment>
<dbReference type="InterPro" id="IPR022476">
    <property type="entry name" value="Spore_YabP/YqfC"/>
</dbReference>
<dbReference type="EMBL" id="JACRSY010000004">
    <property type="protein sequence ID" value="MBC8578562.1"/>
    <property type="molecule type" value="Genomic_DNA"/>
</dbReference>
<proteinExistence type="predicted"/>
<evidence type="ECO:0000313" key="1">
    <source>
        <dbReference type="EMBL" id="MBC8578562.1"/>
    </source>
</evidence>
<dbReference type="Gene3D" id="2.60.40.2000">
    <property type="match status" value="1"/>
</dbReference>
<gene>
    <name evidence="1" type="primary">yabP</name>
    <name evidence="1" type="ORF">H8718_03325</name>
</gene>
<keyword evidence="2" id="KW-1185">Reference proteome</keyword>
<dbReference type="GO" id="GO:0030435">
    <property type="term" value="P:sporulation resulting in formation of a cellular spore"/>
    <property type="evidence" value="ECO:0007669"/>
    <property type="project" value="InterPro"/>
</dbReference>
<dbReference type="RefSeq" id="WP_177670297.1">
    <property type="nucleotide sequence ID" value="NZ_JACRSY010000004.1"/>
</dbReference>
<dbReference type="InterPro" id="IPR012504">
    <property type="entry name" value="Spore_YabP"/>
</dbReference>
<sequence length="92" mass="10197">MDEKISKKHAVNLIDRARLNMTGVTDVFAFDEKVIELETVDGYLDIEGDDLHIVKMNLDSGELIVEGRVTGLAYQDQSGASKKGSLIARLFK</sequence>
<reference evidence="1" key="1">
    <citation type="submission" date="2020-08" db="EMBL/GenBank/DDBJ databases">
        <title>Genome public.</title>
        <authorList>
            <person name="Liu C."/>
            <person name="Sun Q."/>
        </authorList>
    </citation>
    <scope>NUCLEOTIDE SEQUENCE</scope>
    <source>
        <strain evidence="1">NSJ-12</strain>
    </source>
</reference>
<evidence type="ECO:0000313" key="2">
    <source>
        <dbReference type="Proteomes" id="UP000655830"/>
    </source>
</evidence>
<organism evidence="1 2">
    <name type="scientific">Zhenhengia yiwuensis</name>
    <dbReference type="NCBI Taxonomy" id="2763666"/>
    <lineage>
        <taxon>Bacteria</taxon>
        <taxon>Bacillati</taxon>
        <taxon>Bacillota</taxon>
        <taxon>Clostridia</taxon>
        <taxon>Lachnospirales</taxon>
        <taxon>Lachnospiraceae</taxon>
        <taxon>Zhenhengia</taxon>
    </lineage>
</organism>
<accession>A0A926EHI6</accession>